<dbReference type="Gene3D" id="3.30.1370.110">
    <property type="match status" value="1"/>
</dbReference>
<organism evidence="4 5">
    <name type="scientific">Canna indica</name>
    <name type="common">Indian-shot</name>
    <dbReference type="NCBI Taxonomy" id="4628"/>
    <lineage>
        <taxon>Eukaryota</taxon>
        <taxon>Viridiplantae</taxon>
        <taxon>Streptophyta</taxon>
        <taxon>Embryophyta</taxon>
        <taxon>Tracheophyta</taxon>
        <taxon>Spermatophyta</taxon>
        <taxon>Magnoliopsida</taxon>
        <taxon>Liliopsida</taxon>
        <taxon>Zingiberales</taxon>
        <taxon>Cannaceae</taxon>
        <taxon>Canna</taxon>
    </lineage>
</organism>
<protein>
    <recommendedName>
        <fullName evidence="3">Smr domain-containing protein</fullName>
    </recommendedName>
</protein>
<dbReference type="PANTHER" id="PTHR47447:SF15">
    <property type="entry name" value="OS02G0120000 PROTEIN"/>
    <property type="match status" value="1"/>
</dbReference>
<sequence>MALLSTTAGPVLPSAAVSKCALAGGGKQADRLLSALRTDPSAADRLIRKFLAASSKSAALHTLSRFLVVSSPFALPIYERISEANWFDWKPKLAASVIALLEKQGRSAEAQTLTLDAVARLKSRRDLAHFYCDLIDSFSEHGLKQPALETYARLREVPYSGRRLHESVIKALCLVGMPGEAEEKLNKMAALGSKPSPFEFRIVIQGYGQLGFFSEMRRVIGSMENAGLAIDTVCSNIVLSCYGQHGELSEMASWMAKTKSLGIGCSIRTFNSVLNSCPTVASIAASDSKSLPLSIDDLMKKLEQEKPSSSSSSPNSTEALLVQELISSSVLVDILEWSPSESKLDLHGFHVTAAYIILLTWMEELRQRFCDENVVPLEISVVCGSGKHSERRGQSPIKSLVSEMMFHTNSPMRIDRKNNGRFVASGKAVRQWLC</sequence>
<keyword evidence="5" id="KW-1185">Reference proteome</keyword>
<feature type="domain" description="Smr" evidence="3">
    <location>
        <begin position="344"/>
        <end position="433"/>
    </location>
</feature>
<dbReference type="PROSITE" id="PS50828">
    <property type="entry name" value="SMR"/>
    <property type="match status" value="1"/>
</dbReference>
<dbReference type="EMBL" id="CP136898">
    <property type="protein sequence ID" value="WOL18923.1"/>
    <property type="molecule type" value="Genomic_DNA"/>
</dbReference>
<dbReference type="AlphaFoldDB" id="A0AAQ3L5G2"/>
<dbReference type="InterPro" id="IPR002885">
    <property type="entry name" value="PPR_rpt"/>
</dbReference>
<evidence type="ECO:0000256" key="1">
    <source>
        <dbReference type="ARBA" id="ARBA00007626"/>
    </source>
</evidence>
<dbReference type="SUPFAM" id="SSF160443">
    <property type="entry name" value="SMR domain-like"/>
    <property type="match status" value="1"/>
</dbReference>
<dbReference type="PANTHER" id="PTHR47447">
    <property type="entry name" value="OS03G0856100 PROTEIN"/>
    <property type="match status" value="1"/>
</dbReference>
<dbReference type="InterPro" id="IPR002625">
    <property type="entry name" value="Smr_dom"/>
</dbReference>
<comment type="similarity">
    <text evidence="1">Belongs to the PPR family. P subfamily.</text>
</comment>
<proteinExistence type="inferred from homology"/>
<name>A0AAQ3L5G2_9LILI</name>
<dbReference type="SMART" id="SM00463">
    <property type="entry name" value="SMR"/>
    <property type="match status" value="1"/>
</dbReference>
<keyword evidence="2" id="KW-0677">Repeat</keyword>
<accession>A0AAQ3L5G2</accession>
<evidence type="ECO:0000259" key="3">
    <source>
        <dbReference type="PROSITE" id="PS50828"/>
    </source>
</evidence>
<dbReference type="Pfam" id="PF01535">
    <property type="entry name" value="PPR"/>
    <property type="match status" value="3"/>
</dbReference>
<dbReference type="Gene3D" id="1.25.40.10">
    <property type="entry name" value="Tetratricopeptide repeat domain"/>
    <property type="match status" value="1"/>
</dbReference>
<evidence type="ECO:0000313" key="5">
    <source>
        <dbReference type="Proteomes" id="UP001327560"/>
    </source>
</evidence>
<evidence type="ECO:0000256" key="2">
    <source>
        <dbReference type="ARBA" id="ARBA00022737"/>
    </source>
</evidence>
<gene>
    <name evidence="4" type="ORF">Cni_G27720</name>
</gene>
<reference evidence="4 5" key="1">
    <citation type="submission" date="2023-10" db="EMBL/GenBank/DDBJ databases">
        <title>Chromosome-scale genome assembly provides insights into flower coloration mechanisms of Canna indica.</title>
        <authorList>
            <person name="Li C."/>
        </authorList>
    </citation>
    <scope>NUCLEOTIDE SEQUENCE [LARGE SCALE GENOMIC DNA]</scope>
    <source>
        <tissue evidence="4">Flower</tissue>
    </source>
</reference>
<evidence type="ECO:0000313" key="4">
    <source>
        <dbReference type="EMBL" id="WOL18923.1"/>
    </source>
</evidence>
<dbReference type="InterPro" id="IPR011990">
    <property type="entry name" value="TPR-like_helical_dom_sf"/>
</dbReference>
<dbReference type="InterPro" id="IPR036063">
    <property type="entry name" value="Smr_dom_sf"/>
</dbReference>
<dbReference type="Proteomes" id="UP001327560">
    <property type="component" value="Chromosome 9"/>
</dbReference>